<keyword evidence="2" id="KW-1003">Cell membrane</keyword>
<feature type="transmembrane region" description="Helical" evidence="7">
    <location>
        <begin position="40"/>
        <end position="58"/>
    </location>
</feature>
<reference evidence="9 10" key="1">
    <citation type="submission" date="2018-08" db="EMBL/GenBank/DDBJ databases">
        <title>Sequencing the genomes of 1000 actinobacteria strains.</title>
        <authorList>
            <person name="Klenk H.-P."/>
        </authorList>
    </citation>
    <scope>NUCLEOTIDE SEQUENCE [LARGE SCALE GENOMIC DNA]</scope>
    <source>
        <strain evidence="9 10">DSM 22891</strain>
    </source>
</reference>
<dbReference type="Pfam" id="PF03772">
    <property type="entry name" value="Competence"/>
    <property type="match status" value="1"/>
</dbReference>
<feature type="transmembrane region" description="Helical" evidence="7">
    <location>
        <begin position="288"/>
        <end position="306"/>
    </location>
</feature>
<dbReference type="InterPro" id="IPR004477">
    <property type="entry name" value="ComEC_N"/>
</dbReference>
<dbReference type="PANTHER" id="PTHR30619:SF1">
    <property type="entry name" value="RECOMBINATION PROTEIN 2"/>
    <property type="match status" value="1"/>
</dbReference>
<evidence type="ECO:0000256" key="7">
    <source>
        <dbReference type="SAM" id="Phobius"/>
    </source>
</evidence>
<protein>
    <submittedName>
        <fullName evidence="9">Competence protein ComEC</fullName>
    </submittedName>
</protein>
<organism evidence="9 10">
    <name type="scientific">Thermasporomyces composti</name>
    <dbReference type="NCBI Taxonomy" id="696763"/>
    <lineage>
        <taxon>Bacteria</taxon>
        <taxon>Bacillati</taxon>
        <taxon>Actinomycetota</taxon>
        <taxon>Actinomycetes</taxon>
        <taxon>Propionibacteriales</taxon>
        <taxon>Nocardioidaceae</taxon>
        <taxon>Thermasporomyces</taxon>
    </lineage>
</organism>
<evidence type="ECO:0000259" key="8">
    <source>
        <dbReference type="SMART" id="SM00849"/>
    </source>
</evidence>
<keyword evidence="4 7" id="KW-1133">Transmembrane helix</keyword>
<dbReference type="Gene3D" id="3.60.15.10">
    <property type="entry name" value="Ribonuclease Z/Hydroxyacylglutathione hydrolase-like"/>
    <property type="match status" value="1"/>
</dbReference>
<evidence type="ECO:0000256" key="1">
    <source>
        <dbReference type="ARBA" id="ARBA00004651"/>
    </source>
</evidence>
<dbReference type="InterPro" id="IPR001279">
    <property type="entry name" value="Metallo-B-lactamas"/>
</dbReference>
<feature type="domain" description="Metallo-beta-lactamase" evidence="8">
    <location>
        <begin position="551"/>
        <end position="766"/>
    </location>
</feature>
<proteinExistence type="predicted"/>
<gene>
    <name evidence="9" type="ORF">DFJ64_3234</name>
</gene>
<feature type="transmembrane region" description="Helical" evidence="7">
    <location>
        <begin position="312"/>
        <end position="328"/>
    </location>
</feature>
<comment type="caution">
    <text evidence="9">The sequence shown here is derived from an EMBL/GenBank/DDBJ whole genome shotgun (WGS) entry which is preliminary data.</text>
</comment>
<dbReference type="GO" id="GO:0005886">
    <property type="term" value="C:plasma membrane"/>
    <property type="evidence" value="ECO:0007669"/>
    <property type="project" value="UniProtKB-SubCell"/>
</dbReference>
<keyword evidence="10" id="KW-1185">Reference proteome</keyword>
<evidence type="ECO:0000313" key="10">
    <source>
        <dbReference type="Proteomes" id="UP000256485"/>
    </source>
</evidence>
<dbReference type="Pfam" id="PF00753">
    <property type="entry name" value="Lactamase_B"/>
    <property type="match status" value="1"/>
</dbReference>
<accession>A0A3D9V8D0</accession>
<evidence type="ECO:0000313" key="9">
    <source>
        <dbReference type="EMBL" id="REF37777.1"/>
    </source>
</evidence>
<dbReference type="EMBL" id="QTUC01000001">
    <property type="protein sequence ID" value="REF37777.1"/>
    <property type="molecule type" value="Genomic_DNA"/>
</dbReference>
<feature type="transmembrane region" description="Helical" evidence="7">
    <location>
        <begin position="358"/>
        <end position="375"/>
    </location>
</feature>
<sequence>MGEFADSSPWRRRPPDLRLVPLAATAWLCALVVPVAPVPVVVGTAIGLAALVPVILLLGRRRAPDRRSALGRGVNVLAVVLLGGAAFSLITLVHVSSTRAGPVPTLAADTAVVSVDLRVRSDPVRREGRGFRSAYVVLDAEVVRVTARGVTTRVSTPVVVIAPMSWGSVQPDELVSTTGRLSPTERGDRAAAVLSARSPPHLVEAASPAHQAASRLRAGLRAAVADLPEAERGLVPALVVGDESNLPDHVVDDFEQAGLTHLTAVSGTNFTLVLAVVLTAARWARVPFGLLPVLGVLTTLGFVLLARPEPSVLRAAAMGLVGLLAVFAGTRRSGVPALAVAVISVLALDPWLGRTYGFALSVLATAGILALAPSCTDALRRWLPRTVAAAIAVPLAAQLACAPVVAMLSGSVSVVAVFANVVAAPAVFPATVLGLLATLTTPLDVRLAAVPARLSGYAARWIIEVAEVSASLPGGSVSWPASWLGIAVLSLLCLAAALTAPALLRRRALTLAVAGLTTCWVLQPIRSFVPLAWLTGWPPAGWVVVACDVGQGDALVLRAGPRTGVVVDTGPEPATVDRCLAELGVTDVPYVLLTHYHSDHTSGLPGVLRGRRVGEIGVRPFQPSAGRPGTSPNAAQRVLAWAGDAAVPVTVAVPGERRRVGQVTWTVVSSSEDTLAADAPSRRDAVPGDESAENDASVVVVAETQGLRVLLTGDIEPPTQRALLRSGVDLRADVLKVPHHGSRYQDHDFLAATQARIALVSVGAGNDYGHPSESVLRALRRGGAVVARTDRVGSVAIVRDGDRLAVVTRREDETLSAWRGMLALDGSEVTVTRGLGPRRSHPHRGPGGLSRRTRRRGRAPRGAGG</sequence>
<evidence type="ECO:0000256" key="4">
    <source>
        <dbReference type="ARBA" id="ARBA00022989"/>
    </source>
</evidence>
<feature type="transmembrane region" description="Helical" evidence="7">
    <location>
        <begin position="414"/>
        <end position="436"/>
    </location>
</feature>
<keyword evidence="3 7" id="KW-0812">Transmembrane</keyword>
<dbReference type="PANTHER" id="PTHR30619">
    <property type="entry name" value="DNA INTERNALIZATION/COMPETENCE PROTEIN COMEC/REC2"/>
    <property type="match status" value="1"/>
</dbReference>
<evidence type="ECO:0000256" key="2">
    <source>
        <dbReference type="ARBA" id="ARBA00022475"/>
    </source>
</evidence>
<dbReference type="SMART" id="SM00849">
    <property type="entry name" value="Lactamase_B"/>
    <property type="match status" value="1"/>
</dbReference>
<evidence type="ECO:0000256" key="3">
    <source>
        <dbReference type="ARBA" id="ARBA00022692"/>
    </source>
</evidence>
<dbReference type="InterPro" id="IPR035681">
    <property type="entry name" value="ComA-like_MBL"/>
</dbReference>
<comment type="subcellular location">
    <subcellularLocation>
        <location evidence="1">Cell membrane</location>
        <topology evidence="1">Multi-pass membrane protein</topology>
    </subcellularLocation>
</comment>
<dbReference type="SUPFAM" id="SSF56281">
    <property type="entry name" value="Metallo-hydrolase/oxidoreductase"/>
    <property type="match status" value="1"/>
</dbReference>
<dbReference type="Proteomes" id="UP000256485">
    <property type="component" value="Unassembled WGS sequence"/>
</dbReference>
<feature type="transmembrane region" description="Helical" evidence="7">
    <location>
        <begin position="259"/>
        <end position="281"/>
    </location>
</feature>
<evidence type="ECO:0000256" key="6">
    <source>
        <dbReference type="SAM" id="MobiDB-lite"/>
    </source>
</evidence>
<feature type="region of interest" description="Disordered" evidence="6">
    <location>
        <begin position="672"/>
        <end position="694"/>
    </location>
</feature>
<feature type="transmembrane region" description="Helical" evidence="7">
    <location>
        <begin position="387"/>
        <end position="408"/>
    </location>
</feature>
<dbReference type="InterPro" id="IPR036866">
    <property type="entry name" value="RibonucZ/Hydroxyglut_hydro"/>
</dbReference>
<dbReference type="AlphaFoldDB" id="A0A3D9V8D0"/>
<feature type="region of interest" description="Disordered" evidence="6">
    <location>
        <begin position="830"/>
        <end position="865"/>
    </location>
</feature>
<feature type="transmembrane region" description="Helical" evidence="7">
    <location>
        <begin position="483"/>
        <end position="504"/>
    </location>
</feature>
<dbReference type="NCBIfam" id="TIGR00360">
    <property type="entry name" value="ComEC_N-term"/>
    <property type="match status" value="1"/>
</dbReference>
<dbReference type="InterPro" id="IPR052159">
    <property type="entry name" value="Competence_DNA_uptake"/>
</dbReference>
<dbReference type="CDD" id="cd07731">
    <property type="entry name" value="ComA-like_MBL-fold"/>
    <property type="match status" value="1"/>
</dbReference>
<name>A0A3D9V8D0_THECX</name>
<feature type="transmembrane region" description="Helical" evidence="7">
    <location>
        <begin position="70"/>
        <end position="95"/>
    </location>
</feature>
<evidence type="ECO:0000256" key="5">
    <source>
        <dbReference type="ARBA" id="ARBA00023136"/>
    </source>
</evidence>
<keyword evidence="5 7" id="KW-0472">Membrane</keyword>